<keyword evidence="3" id="KW-0862">Zinc</keyword>
<accession>A0AAV2B4G1</accession>
<name>A0AAV2B4G1_9ARAC</name>
<gene>
    <name evidence="6" type="ORF">LARSCL_LOCUS16688</name>
</gene>
<evidence type="ECO:0000313" key="6">
    <source>
        <dbReference type="EMBL" id="CAL1290762.1"/>
    </source>
</evidence>
<evidence type="ECO:0000256" key="2">
    <source>
        <dbReference type="ARBA" id="ARBA00022771"/>
    </source>
</evidence>
<dbReference type="AlphaFoldDB" id="A0AAV2B4G1"/>
<dbReference type="EMBL" id="CAXIEN010000269">
    <property type="protein sequence ID" value="CAL1290762.1"/>
    <property type="molecule type" value="Genomic_DNA"/>
</dbReference>
<dbReference type="SUPFAM" id="SSF57667">
    <property type="entry name" value="beta-beta-alpha zinc fingers"/>
    <property type="match status" value="1"/>
</dbReference>
<dbReference type="PANTHER" id="PTHR23235">
    <property type="entry name" value="KRUEPPEL-LIKE TRANSCRIPTION FACTOR"/>
    <property type="match status" value="1"/>
</dbReference>
<keyword evidence="2 4" id="KW-0863">Zinc-finger</keyword>
<dbReference type="Pfam" id="PF13909">
    <property type="entry name" value="zf-H2C2_5"/>
    <property type="match status" value="1"/>
</dbReference>
<dbReference type="PANTHER" id="PTHR23235:SF120">
    <property type="entry name" value="KRUPPEL-LIKE FACTOR 15"/>
    <property type="match status" value="1"/>
</dbReference>
<organism evidence="6 7">
    <name type="scientific">Larinioides sclopetarius</name>
    <dbReference type="NCBI Taxonomy" id="280406"/>
    <lineage>
        <taxon>Eukaryota</taxon>
        <taxon>Metazoa</taxon>
        <taxon>Ecdysozoa</taxon>
        <taxon>Arthropoda</taxon>
        <taxon>Chelicerata</taxon>
        <taxon>Arachnida</taxon>
        <taxon>Araneae</taxon>
        <taxon>Araneomorphae</taxon>
        <taxon>Entelegynae</taxon>
        <taxon>Araneoidea</taxon>
        <taxon>Araneidae</taxon>
        <taxon>Larinioides</taxon>
    </lineage>
</organism>
<dbReference type="InterPro" id="IPR013087">
    <property type="entry name" value="Znf_C2H2_type"/>
</dbReference>
<dbReference type="PROSITE" id="PS50157">
    <property type="entry name" value="ZINC_FINGER_C2H2_2"/>
    <property type="match status" value="1"/>
</dbReference>
<dbReference type="Proteomes" id="UP001497382">
    <property type="component" value="Unassembled WGS sequence"/>
</dbReference>
<dbReference type="GO" id="GO:0000978">
    <property type="term" value="F:RNA polymerase II cis-regulatory region sequence-specific DNA binding"/>
    <property type="evidence" value="ECO:0007669"/>
    <property type="project" value="TreeGrafter"/>
</dbReference>
<feature type="domain" description="C2H2-type" evidence="5">
    <location>
        <begin position="12"/>
        <end position="39"/>
    </location>
</feature>
<evidence type="ECO:0000259" key="5">
    <source>
        <dbReference type="PROSITE" id="PS50157"/>
    </source>
</evidence>
<sequence>MHMRKHTGEKPFKCDQCDYCTSDHNSLRRHKMTHSGEKKYKCPYCPYSAIQVNIFFTSRPKYFIVS</sequence>
<dbReference type="FunFam" id="3.30.160.60:FF:000882">
    <property type="entry name" value="Predicted gene, 21060"/>
    <property type="match status" value="1"/>
</dbReference>
<dbReference type="Gene3D" id="3.30.160.60">
    <property type="entry name" value="Classic Zinc Finger"/>
    <property type="match status" value="1"/>
</dbReference>
<protein>
    <recommendedName>
        <fullName evidence="5">C2H2-type domain-containing protein</fullName>
    </recommendedName>
</protein>
<evidence type="ECO:0000256" key="3">
    <source>
        <dbReference type="ARBA" id="ARBA00022833"/>
    </source>
</evidence>
<dbReference type="GO" id="GO:0008270">
    <property type="term" value="F:zinc ion binding"/>
    <property type="evidence" value="ECO:0007669"/>
    <property type="project" value="UniProtKB-KW"/>
</dbReference>
<evidence type="ECO:0000256" key="1">
    <source>
        <dbReference type="ARBA" id="ARBA00022723"/>
    </source>
</evidence>
<evidence type="ECO:0000256" key="4">
    <source>
        <dbReference type="PROSITE-ProRule" id="PRU00042"/>
    </source>
</evidence>
<dbReference type="InterPro" id="IPR036236">
    <property type="entry name" value="Znf_C2H2_sf"/>
</dbReference>
<reference evidence="6 7" key="1">
    <citation type="submission" date="2024-04" db="EMBL/GenBank/DDBJ databases">
        <authorList>
            <person name="Rising A."/>
            <person name="Reimegard J."/>
            <person name="Sonavane S."/>
            <person name="Akerstrom W."/>
            <person name="Nylinder S."/>
            <person name="Hedman E."/>
            <person name="Kallberg Y."/>
        </authorList>
    </citation>
    <scope>NUCLEOTIDE SEQUENCE [LARGE SCALE GENOMIC DNA]</scope>
</reference>
<keyword evidence="1" id="KW-0479">Metal-binding</keyword>
<dbReference type="GO" id="GO:0000981">
    <property type="term" value="F:DNA-binding transcription factor activity, RNA polymerase II-specific"/>
    <property type="evidence" value="ECO:0007669"/>
    <property type="project" value="TreeGrafter"/>
</dbReference>
<keyword evidence="7" id="KW-1185">Reference proteome</keyword>
<comment type="caution">
    <text evidence="6">The sequence shown here is derived from an EMBL/GenBank/DDBJ whole genome shotgun (WGS) entry which is preliminary data.</text>
</comment>
<proteinExistence type="predicted"/>
<evidence type="ECO:0000313" key="7">
    <source>
        <dbReference type="Proteomes" id="UP001497382"/>
    </source>
</evidence>